<evidence type="ECO:0000313" key="3">
    <source>
        <dbReference type="EMBL" id="KTB44362.1"/>
    </source>
</evidence>
<evidence type="ECO:0000256" key="2">
    <source>
        <dbReference type="SAM" id="MobiDB-lite"/>
    </source>
</evidence>
<sequence>MPAIYHTRSHRYKFQSAFIDLSEDDIPPRRYLLLLSIMPYYKGSAVDRRVHEEARAKTLREMYPERFRKHELMQVEAPAPTKPAPVIRQPVQTPKEADAEVQGEDEEETPTEVATDPGDESQPTRAERDATALAESILEARKQRETEEVKLTVEEKAEREEEERRLREEQVILLQKFKKTSSVNVQEQATPERSRDEECTYRVSTGVQQERKVEKWLETLVPVQNDMHTTLHHVAPSNPLDPTNTETGSSGYSLPHLAPVQDYPQNDYPTKINTDINAVVEGLVIDGKMRDIPTQSIDDRFSDPASGHTHLESYGTETPVINTTTTFDRYNDRPNSFITPLHPTPSAFNSFSVNGFTPSYTSTSDTFIPYALKELHEQSAPFNPFLGIPVADKEEDGIGVPNGSLAPASTFSLAQTVQAHFSSLEPLLQTLDPRKRMEMEVVHDQIIRLCEQQPGAGSSLEATHKDDEEADEEKYMEVDEHFAETEPELFSVEPVEEQEDWWDSMQVASLGCTGSVQLQSGLHLMQRRSVDRRSVSSALPKVDNMSAEQVVLTQINQAYSSHATSMQIREPKARKVGSASIHPSHQQRCLATNAENKSLRNRESRIWGDLGTWMSHLWQAVVSPRQTYTHRDDASMHAAV</sequence>
<dbReference type="EMBL" id="LATX01000948">
    <property type="protein sequence ID" value="KTB44362.1"/>
    <property type="molecule type" value="Genomic_DNA"/>
</dbReference>
<dbReference type="Proteomes" id="UP000054988">
    <property type="component" value="Unassembled WGS sequence"/>
</dbReference>
<comment type="caution">
    <text evidence="3">The sequence shown here is derived from an EMBL/GenBank/DDBJ whole genome shotgun (WGS) entry which is preliminary data.</text>
</comment>
<protein>
    <submittedName>
        <fullName evidence="3">Uncharacterized protein</fullName>
    </submittedName>
</protein>
<name>A0A0W0G742_MONRR</name>
<accession>A0A0W0G742</accession>
<proteinExistence type="predicted"/>
<evidence type="ECO:0000313" key="4">
    <source>
        <dbReference type="Proteomes" id="UP000054988"/>
    </source>
</evidence>
<feature type="compositionally biased region" description="Acidic residues" evidence="2">
    <location>
        <begin position="99"/>
        <end position="110"/>
    </location>
</feature>
<feature type="region of interest" description="Disordered" evidence="2">
    <location>
        <begin position="78"/>
        <end position="130"/>
    </location>
</feature>
<feature type="coiled-coil region" evidence="1">
    <location>
        <begin position="143"/>
        <end position="170"/>
    </location>
</feature>
<dbReference type="AlphaFoldDB" id="A0A0W0G742"/>
<keyword evidence="1" id="KW-0175">Coiled coil</keyword>
<organism evidence="3 4">
    <name type="scientific">Moniliophthora roreri</name>
    <name type="common">Frosty pod rot fungus</name>
    <name type="synonym">Monilia roreri</name>
    <dbReference type="NCBI Taxonomy" id="221103"/>
    <lineage>
        <taxon>Eukaryota</taxon>
        <taxon>Fungi</taxon>
        <taxon>Dikarya</taxon>
        <taxon>Basidiomycota</taxon>
        <taxon>Agaricomycotina</taxon>
        <taxon>Agaricomycetes</taxon>
        <taxon>Agaricomycetidae</taxon>
        <taxon>Agaricales</taxon>
        <taxon>Marasmiineae</taxon>
        <taxon>Marasmiaceae</taxon>
        <taxon>Moniliophthora</taxon>
    </lineage>
</organism>
<evidence type="ECO:0000256" key="1">
    <source>
        <dbReference type="SAM" id="Coils"/>
    </source>
</evidence>
<reference evidence="3 4" key="1">
    <citation type="submission" date="2015-12" db="EMBL/GenBank/DDBJ databases">
        <title>Draft genome sequence of Moniliophthora roreri, the causal agent of frosty pod rot of cacao.</title>
        <authorList>
            <person name="Aime M.C."/>
            <person name="Diaz-Valderrama J.R."/>
            <person name="Kijpornyongpan T."/>
            <person name="Phillips-Mora W."/>
        </authorList>
    </citation>
    <scope>NUCLEOTIDE SEQUENCE [LARGE SCALE GENOMIC DNA]</scope>
    <source>
        <strain evidence="3 4">MCA 2952</strain>
    </source>
</reference>
<gene>
    <name evidence="3" type="ORF">WG66_3067</name>
</gene>